<dbReference type="OrthoDB" id="291495at2759"/>
<reference evidence="1 2" key="1">
    <citation type="submission" date="2011-07" db="EMBL/GenBank/DDBJ databases">
        <authorList>
            <person name="Coyne R."/>
            <person name="Brami D."/>
            <person name="Johnson J."/>
            <person name="Hostetler J."/>
            <person name="Hannick L."/>
            <person name="Clark T."/>
            <person name="Cassidy-Hanley D."/>
            <person name="Inman J."/>
        </authorList>
    </citation>
    <scope>NUCLEOTIDE SEQUENCE [LARGE SCALE GENOMIC DNA]</scope>
    <source>
        <strain evidence="1 2">G5</strain>
    </source>
</reference>
<sequence>LYKDCHTKKFNSYILNYNENIQSQSQVINQSQEDYLSVLSHNMGLLTSKPTQKVISFLKENGKPHSSVLKPLDMNYLFIIEGDLDESSQQQIMKSPLQSIIELNEEKDNLLLDAIFNLDNPQSIINQTQQFENQRKEFYIYSQQEQSFEKYQDIFGLKLLQNQDGNLYLKDVQINKNYFKQMKLQKCVNQVLDSQYSFDAQKNLISKKNSLQQIKITENNKESVKQFLNDICAANILSSSFVAGDQPTFLTIHISSLPLLKQNVSESEFELSMEILSLIIKNVSFFYICFQFYKKGYQKF</sequence>
<dbReference type="AlphaFoldDB" id="G0R0T5"/>
<gene>
    <name evidence="1" type="ORF">IMG5_166880</name>
</gene>
<dbReference type="GeneID" id="14905001"/>
<dbReference type="InParanoid" id="G0R0T5"/>
<dbReference type="EMBL" id="GL984204">
    <property type="protein sequence ID" value="EGR28895.1"/>
    <property type="molecule type" value="Genomic_DNA"/>
</dbReference>
<feature type="non-terminal residue" evidence="1">
    <location>
        <position position="1"/>
    </location>
</feature>
<name>G0R0T5_ICHMU</name>
<organism evidence="1 2">
    <name type="scientific">Ichthyophthirius multifiliis</name>
    <name type="common">White spot disease agent</name>
    <name type="synonym">Ich</name>
    <dbReference type="NCBI Taxonomy" id="5932"/>
    <lineage>
        <taxon>Eukaryota</taxon>
        <taxon>Sar</taxon>
        <taxon>Alveolata</taxon>
        <taxon>Ciliophora</taxon>
        <taxon>Intramacronucleata</taxon>
        <taxon>Oligohymenophorea</taxon>
        <taxon>Hymenostomatida</taxon>
        <taxon>Ophryoglenina</taxon>
        <taxon>Ichthyophthirius</taxon>
    </lineage>
</organism>
<dbReference type="RefSeq" id="XP_004030131.1">
    <property type="nucleotide sequence ID" value="XM_004030083.1"/>
</dbReference>
<dbReference type="eggNOG" id="ENOG502SSKQ">
    <property type="taxonomic scope" value="Eukaryota"/>
</dbReference>
<dbReference type="OMA" id="DMMRITH"/>
<evidence type="ECO:0000313" key="2">
    <source>
        <dbReference type="Proteomes" id="UP000008983"/>
    </source>
</evidence>
<proteinExistence type="predicted"/>
<evidence type="ECO:0000313" key="1">
    <source>
        <dbReference type="EMBL" id="EGR28895.1"/>
    </source>
</evidence>
<protein>
    <submittedName>
        <fullName evidence="1">Uncharacterized protein</fullName>
    </submittedName>
</protein>
<keyword evidence="2" id="KW-1185">Reference proteome</keyword>
<dbReference type="Proteomes" id="UP000008983">
    <property type="component" value="Unassembled WGS sequence"/>
</dbReference>
<accession>G0R0T5</accession>